<comment type="caution">
    <text evidence="2">The sequence shown here is derived from an EMBL/GenBank/DDBJ whole genome shotgun (WGS) entry which is preliminary data.</text>
</comment>
<gene>
    <name evidence="2" type="ORF">DXN05_22775</name>
</gene>
<dbReference type="PIRSF" id="PIRSF009160">
    <property type="entry name" value="UCP009160"/>
    <property type="match status" value="1"/>
</dbReference>
<feature type="transmembrane region" description="Helical" evidence="1">
    <location>
        <begin position="90"/>
        <end position="109"/>
    </location>
</feature>
<keyword evidence="1" id="KW-0812">Transmembrane</keyword>
<evidence type="ECO:0000313" key="3">
    <source>
        <dbReference type="Proteomes" id="UP000261284"/>
    </source>
</evidence>
<name>A0A3E1NDM6_9BACT</name>
<accession>A0A3E1NDM6</accession>
<keyword evidence="1" id="KW-0472">Membrane</keyword>
<protein>
    <recommendedName>
        <fullName evidence="4">Bax inhibitor-1/YccA family protein</fullName>
    </recommendedName>
</protein>
<dbReference type="Proteomes" id="UP000261284">
    <property type="component" value="Unassembled WGS sequence"/>
</dbReference>
<proteinExistence type="predicted"/>
<feature type="transmembrane region" description="Helical" evidence="1">
    <location>
        <begin position="34"/>
        <end position="52"/>
    </location>
</feature>
<dbReference type="OrthoDB" id="116480at2"/>
<dbReference type="PANTHER" id="PTHR41282">
    <property type="entry name" value="CONSERVED TRANSMEMBRANE PROTEIN-RELATED"/>
    <property type="match status" value="1"/>
</dbReference>
<keyword evidence="1" id="KW-1133">Transmembrane helix</keyword>
<feature type="transmembrane region" description="Helical" evidence="1">
    <location>
        <begin position="181"/>
        <end position="205"/>
    </location>
</feature>
<sequence>MALFQSGNPTLSEKIFNRSLEASNNGVMTVRGSVAKFGFLMLMVIGGAAYTWELYYSGQDSTVTALMWTGVIGGLICALIMSFKPTTARFLAPIYGLLEGFFVGAISAILNNAFAKQYPGIIFQAVGLTLAVALAMFLLYNFRIIKVTEKFRSVIFAATAGIALFYLIAMVLRMFHVSMPFMYNASPLGIGISLFVVAIAALNLLLDFDMIEKGAQMGAPKYMEWYGAFGLLVTIVWLYIEILKLLSRLASNRN</sequence>
<dbReference type="RefSeq" id="WP_116849609.1">
    <property type="nucleotide sequence ID" value="NZ_QTJU01000013.1"/>
</dbReference>
<keyword evidence="3" id="KW-1185">Reference proteome</keyword>
<dbReference type="PANTHER" id="PTHR41282:SF1">
    <property type="entry name" value="CONSERVED TRANSMEMBRANE PROTEIN-RELATED"/>
    <property type="match status" value="1"/>
</dbReference>
<feature type="transmembrane region" description="Helical" evidence="1">
    <location>
        <begin position="121"/>
        <end position="142"/>
    </location>
</feature>
<feature type="transmembrane region" description="Helical" evidence="1">
    <location>
        <begin position="154"/>
        <end position="175"/>
    </location>
</feature>
<evidence type="ECO:0008006" key="4">
    <source>
        <dbReference type="Google" id="ProtNLM"/>
    </source>
</evidence>
<feature type="transmembrane region" description="Helical" evidence="1">
    <location>
        <begin position="225"/>
        <end position="246"/>
    </location>
</feature>
<reference evidence="2 3" key="1">
    <citation type="submission" date="2018-08" db="EMBL/GenBank/DDBJ databases">
        <title>Chitinophagaceae sp. K23C18032701, a novel bacterium isolated from forest soil.</title>
        <authorList>
            <person name="Wang C."/>
        </authorList>
    </citation>
    <scope>NUCLEOTIDE SEQUENCE [LARGE SCALE GENOMIC DNA]</scope>
    <source>
        <strain evidence="2 3">K23C18032701</strain>
    </source>
</reference>
<organism evidence="2 3">
    <name type="scientific">Deminuibacter soli</name>
    <dbReference type="NCBI Taxonomy" id="2291815"/>
    <lineage>
        <taxon>Bacteria</taxon>
        <taxon>Pseudomonadati</taxon>
        <taxon>Bacteroidota</taxon>
        <taxon>Chitinophagia</taxon>
        <taxon>Chitinophagales</taxon>
        <taxon>Chitinophagaceae</taxon>
        <taxon>Deminuibacter</taxon>
    </lineage>
</organism>
<evidence type="ECO:0000256" key="1">
    <source>
        <dbReference type="SAM" id="Phobius"/>
    </source>
</evidence>
<dbReference type="Pfam" id="PF12811">
    <property type="entry name" value="BaxI_1"/>
    <property type="match status" value="1"/>
</dbReference>
<evidence type="ECO:0000313" key="2">
    <source>
        <dbReference type="EMBL" id="RFM25944.1"/>
    </source>
</evidence>
<dbReference type="EMBL" id="QTJU01000013">
    <property type="protein sequence ID" value="RFM25944.1"/>
    <property type="molecule type" value="Genomic_DNA"/>
</dbReference>
<dbReference type="AlphaFoldDB" id="A0A3E1NDM6"/>
<feature type="transmembrane region" description="Helical" evidence="1">
    <location>
        <begin position="64"/>
        <end position="83"/>
    </location>
</feature>
<dbReference type="InterPro" id="IPR010539">
    <property type="entry name" value="BaxI_1-like"/>
</dbReference>